<dbReference type="RefSeq" id="WP_126548600.1">
    <property type="nucleotide sequence ID" value="NZ_BIFS01000001.1"/>
</dbReference>
<dbReference type="Proteomes" id="UP000287188">
    <property type="component" value="Unassembled WGS sequence"/>
</dbReference>
<reference evidence="2" key="1">
    <citation type="submission" date="2018-12" db="EMBL/GenBank/DDBJ databases">
        <title>Tengunoibacter tsumagoiensis gen. nov., sp. nov., Dictyobacter kobayashii sp. nov., D. alpinus sp. nov., and D. joshuensis sp. nov. and description of Dictyobacteraceae fam. nov. within the order Ktedonobacterales isolated from Tengu-no-mugimeshi.</title>
        <authorList>
            <person name="Wang C.M."/>
            <person name="Zheng Y."/>
            <person name="Sakai Y."/>
            <person name="Toyoda A."/>
            <person name="Minakuchi Y."/>
            <person name="Abe K."/>
            <person name="Yokota A."/>
            <person name="Yabe S."/>
        </authorList>
    </citation>
    <scope>NUCLEOTIDE SEQUENCE [LARGE SCALE GENOMIC DNA]</scope>
    <source>
        <strain evidence="2">Uno11</strain>
    </source>
</reference>
<protein>
    <submittedName>
        <fullName evidence="1">Uncharacterized protein</fullName>
    </submittedName>
</protein>
<dbReference type="EMBL" id="BIFS01000001">
    <property type="protein sequence ID" value="GCE16768.1"/>
    <property type="molecule type" value="Genomic_DNA"/>
</dbReference>
<comment type="caution">
    <text evidence="1">The sequence shown here is derived from an EMBL/GenBank/DDBJ whole genome shotgun (WGS) entry which is preliminary data.</text>
</comment>
<evidence type="ECO:0000313" key="1">
    <source>
        <dbReference type="EMBL" id="GCE16768.1"/>
    </source>
</evidence>
<gene>
    <name evidence="1" type="ORF">KDK_05680</name>
</gene>
<organism evidence="1 2">
    <name type="scientific">Dictyobacter kobayashii</name>
    <dbReference type="NCBI Taxonomy" id="2014872"/>
    <lineage>
        <taxon>Bacteria</taxon>
        <taxon>Bacillati</taxon>
        <taxon>Chloroflexota</taxon>
        <taxon>Ktedonobacteria</taxon>
        <taxon>Ktedonobacterales</taxon>
        <taxon>Dictyobacteraceae</taxon>
        <taxon>Dictyobacter</taxon>
    </lineage>
</organism>
<keyword evidence="2" id="KW-1185">Reference proteome</keyword>
<accession>A0A402ACG0</accession>
<evidence type="ECO:0000313" key="2">
    <source>
        <dbReference type="Proteomes" id="UP000287188"/>
    </source>
</evidence>
<proteinExistence type="predicted"/>
<sequence>MPEQYGLLVTKQIGFIEQDIARPGFYHFKLYDTPENMHALNIAIDLLDADQLPNSRLELDAKEFFNVGGSFSGTLPTRSRMSRGVVRSKEAAREIIGEISKLARGSIK</sequence>
<name>A0A402ACG0_9CHLR</name>
<dbReference type="AlphaFoldDB" id="A0A402ACG0"/>